<gene>
    <name evidence="1" type="ORF">M9458_036752</name>
</gene>
<reference evidence="1 2" key="1">
    <citation type="submission" date="2024-05" db="EMBL/GenBank/DDBJ databases">
        <title>Genome sequencing and assembly of Indian major carp, Cirrhinus mrigala (Hamilton, 1822).</title>
        <authorList>
            <person name="Mohindra V."/>
            <person name="Chowdhury L.M."/>
            <person name="Lal K."/>
            <person name="Jena J.K."/>
        </authorList>
    </citation>
    <scope>NUCLEOTIDE SEQUENCE [LARGE SCALE GENOMIC DNA]</scope>
    <source>
        <strain evidence="1">CM1030</strain>
        <tissue evidence="1">Blood</tissue>
    </source>
</reference>
<name>A0ABD0P3I9_CIRMR</name>
<evidence type="ECO:0000313" key="1">
    <source>
        <dbReference type="EMBL" id="KAL0168530.1"/>
    </source>
</evidence>
<accession>A0ABD0P3I9</accession>
<protein>
    <submittedName>
        <fullName evidence="1">Uncharacterized protein</fullName>
    </submittedName>
</protein>
<evidence type="ECO:0000313" key="2">
    <source>
        <dbReference type="Proteomes" id="UP001529510"/>
    </source>
</evidence>
<comment type="caution">
    <text evidence="1">The sequence shown here is derived from an EMBL/GenBank/DDBJ whole genome shotgun (WGS) entry which is preliminary data.</text>
</comment>
<keyword evidence="2" id="KW-1185">Reference proteome</keyword>
<feature type="non-terminal residue" evidence="1">
    <location>
        <position position="61"/>
    </location>
</feature>
<organism evidence="1 2">
    <name type="scientific">Cirrhinus mrigala</name>
    <name type="common">Mrigala</name>
    <dbReference type="NCBI Taxonomy" id="683832"/>
    <lineage>
        <taxon>Eukaryota</taxon>
        <taxon>Metazoa</taxon>
        <taxon>Chordata</taxon>
        <taxon>Craniata</taxon>
        <taxon>Vertebrata</taxon>
        <taxon>Euteleostomi</taxon>
        <taxon>Actinopterygii</taxon>
        <taxon>Neopterygii</taxon>
        <taxon>Teleostei</taxon>
        <taxon>Ostariophysi</taxon>
        <taxon>Cypriniformes</taxon>
        <taxon>Cyprinidae</taxon>
        <taxon>Labeoninae</taxon>
        <taxon>Labeonini</taxon>
        <taxon>Cirrhinus</taxon>
    </lineage>
</organism>
<proteinExistence type="predicted"/>
<feature type="non-terminal residue" evidence="1">
    <location>
        <position position="1"/>
    </location>
</feature>
<dbReference type="AlphaFoldDB" id="A0ABD0P3I9"/>
<dbReference type="Proteomes" id="UP001529510">
    <property type="component" value="Unassembled WGS sequence"/>
</dbReference>
<dbReference type="EMBL" id="JAMKFB020000018">
    <property type="protein sequence ID" value="KAL0168530.1"/>
    <property type="molecule type" value="Genomic_DNA"/>
</dbReference>
<sequence length="61" mass="6999">RGRYLKGSLRRGIKLNQRHGRPDCVVHLTRAQILRKLLTDPSLTSLSLTKCTGLCQRRNRS</sequence>